<evidence type="ECO:0000259" key="1">
    <source>
        <dbReference type="Pfam" id="PF20944"/>
    </source>
</evidence>
<reference evidence="2 3" key="1">
    <citation type="submission" date="2018-08" db="EMBL/GenBank/DDBJ databases">
        <title>Analysis of the genomic diversity of Mexican Acinetobacter haemolyticus clinical isolates.</title>
        <authorList>
            <person name="Castro-Jaimes S."/>
            <person name="Cevallos M.A."/>
        </authorList>
    </citation>
    <scope>NUCLEOTIDE SEQUENCE [LARGE SCALE GENOMIC DNA]</scope>
    <source>
        <strain evidence="2 3">AN43</strain>
    </source>
</reference>
<evidence type="ECO:0000313" key="2">
    <source>
        <dbReference type="EMBL" id="QHI13185.1"/>
    </source>
</evidence>
<feature type="domain" description="Metalloprotease StcE beta-sandwich" evidence="1">
    <location>
        <begin position="324"/>
        <end position="392"/>
    </location>
</feature>
<dbReference type="EMBL" id="CP031976">
    <property type="protein sequence ID" value="QHI13185.1"/>
    <property type="molecule type" value="Genomic_DNA"/>
</dbReference>
<dbReference type="RefSeq" id="WP_005090105.1">
    <property type="nucleotide sequence ID" value="NZ_BKQF01000030.1"/>
</dbReference>
<evidence type="ECO:0000313" key="3">
    <source>
        <dbReference type="Proteomes" id="UP000463868"/>
    </source>
</evidence>
<name>A0A380UNS0_ACIHA</name>
<protein>
    <submittedName>
        <fullName evidence="2">Metalloendopeptidase CpaA</fullName>
    </submittedName>
</protein>
<dbReference type="InterPro" id="IPR048990">
    <property type="entry name" value="StcE_b-sandwich"/>
</dbReference>
<gene>
    <name evidence="2" type="primary">cpaA</name>
    <name evidence="2" type="ORF">AhaeAN43_07225</name>
</gene>
<dbReference type="NCBIfam" id="NF033511">
    <property type="entry name" value="metallo_CpaA"/>
    <property type="match status" value="1"/>
</dbReference>
<feature type="domain" description="Metalloprotease StcE beta-sandwich" evidence="1">
    <location>
        <begin position="135"/>
        <end position="207"/>
    </location>
</feature>
<feature type="domain" description="Metalloprotease StcE beta-sandwich" evidence="1">
    <location>
        <begin position="44"/>
        <end position="114"/>
    </location>
</feature>
<feature type="domain" description="Metalloprotease StcE beta-sandwich" evidence="1">
    <location>
        <begin position="228"/>
        <end position="301"/>
    </location>
</feature>
<sequence length="592" mass="64316">MKFGIKAICFASLIAASAVYASTTLSPNQLNNSGIIPSGYADLKFVLANGNWVKNIYLPNTANHQDKITIQSSAGWKSYLDTSNTNLPIEVLEIQSGDVFQFTYDGNQKKWVAQLSAVSPTNGMPFEEITLTSAKLQHISLADGKWAQTIALPTNVNDGTLVQVTSTATYPSMIATNNLLFPSSFNLQNGSEYWFKYNSALQKWVPEFIKPIKLNVKDIGTNLNAVSAPVTEVNFANANWVTNFTLPSTANDRDRILVKSTATWTAKINNTNINSSASLMLKTGDQYEFMYVSDKGHWVLMSAPIKNIESTSNIASVLPNMTEPTLKVKVSNSNWRQSINLPASAQIGDKVILASTADSNSFILASNGLSTVLQNGETRRFVYTQQGWAADSHTIDMLFVNSPEVSTILGESAAKLRMIEGLSLTNVTAENSSAKFYLRKTGYITYKIPGDTLTAVLSIGRSDTTVQTERKRVLADGVYYQGNEPGNGGCGWAYVNASAYNMIGTNDISGCSVAAMRHEIGHNLGLYHGDSSQIGSGFTHPLGSTALGGNNLNFYSSPYLYNPKYGVRLGEEGKKDAVSVINANTVRISQYN</sequence>
<dbReference type="Pfam" id="PF20944">
    <property type="entry name" value="StcE_b-sandwich"/>
    <property type="match status" value="4"/>
</dbReference>
<dbReference type="Proteomes" id="UP000463868">
    <property type="component" value="Chromosome"/>
</dbReference>
<accession>A0A380UNS0</accession>
<proteinExistence type="predicted"/>
<dbReference type="SUPFAM" id="SSF55486">
    <property type="entry name" value="Metalloproteases ('zincins'), catalytic domain"/>
    <property type="match status" value="1"/>
</dbReference>
<dbReference type="Gene3D" id="2.60.120.1230">
    <property type="match status" value="4"/>
</dbReference>
<dbReference type="Pfam" id="PF13582">
    <property type="entry name" value="Reprolysin_3"/>
    <property type="match status" value="1"/>
</dbReference>
<dbReference type="AlphaFoldDB" id="A0A380UNS0"/>
<organism evidence="2 3">
    <name type="scientific">Acinetobacter haemolyticus</name>
    <dbReference type="NCBI Taxonomy" id="29430"/>
    <lineage>
        <taxon>Bacteria</taxon>
        <taxon>Pseudomonadati</taxon>
        <taxon>Pseudomonadota</taxon>
        <taxon>Gammaproteobacteria</taxon>
        <taxon>Moraxellales</taxon>
        <taxon>Moraxellaceae</taxon>
        <taxon>Acinetobacter</taxon>
    </lineage>
</organism>